<reference evidence="2" key="5">
    <citation type="submission" date="2015-06" db="UniProtKB">
        <authorList>
            <consortium name="EnsemblFungi"/>
        </authorList>
    </citation>
    <scope>IDENTIFICATION</scope>
    <source>
        <strain evidence="2">ATCC 64411</strain>
    </source>
</reference>
<reference evidence="1" key="3">
    <citation type="submission" date="2011-03" db="EMBL/GenBank/DDBJ databases">
        <title>Annotation of Magnaporthe poae ATCC 64411.</title>
        <authorList>
            <person name="Ma L.-J."/>
            <person name="Dead R."/>
            <person name="Young S.K."/>
            <person name="Zeng Q."/>
            <person name="Gargeya S."/>
            <person name="Fitzgerald M."/>
            <person name="Haas B."/>
            <person name="Abouelleil A."/>
            <person name="Alvarado L."/>
            <person name="Arachchi H.M."/>
            <person name="Berlin A."/>
            <person name="Brown A."/>
            <person name="Chapman S.B."/>
            <person name="Chen Z."/>
            <person name="Dunbar C."/>
            <person name="Freedman E."/>
            <person name="Gearin G."/>
            <person name="Gellesch M."/>
            <person name="Goldberg J."/>
            <person name="Griggs A."/>
            <person name="Gujja S."/>
            <person name="Heiman D."/>
            <person name="Howarth C."/>
            <person name="Larson L."/>
            <person name="Lui A."/>
            <person name="MacDonald P.J.P."/>
            <person name="Mehta T."/>
            <person name="Montmayeur A."/>
            <person name="Murphy C."/>
            <person name="Neiman D."/>
            <person name="Pearson M."/>
            <person name="Priest M."/>
            <person name="Roberts A."/>
            <person name="Saif S."/>
            <person name="Shea T."/>
            <person name="Shenoy N."/>
            <person name="Sisk P."/>
            <person name="Stolte C."/>
            <person name="Sykes S."/>
            <person name="Yandava C."/>
            <person name="Wortman J."/>
            <person name="Nusbaum C."/>
            <person name="Birren B."/>
        </authorList>
    </citation>
    <scope>NUCLEOTIDE SEQUENCE</scope>
    <source>
        <strain evidence="1">ATCC 64411</strain>
    </source>
</reference>
<reference evidence="3" key="2">
    <citation type="submission" date="2010-05" db="EMBL/GenBank/DDBJ databases">
        <title>The genome sequence of Magnaporthe poae strain ATCC 64411.</title>
        <authorList>
            <person name="Ma L.-J."/>
            <person name="Dead R."/>
            <person name="Young S."/>
            <person name="Zeng Q."/>
            <person name="Koehrsen M."/>
            <person name="Alvarado L."/>
            <person name="Berlin A."/>
            <person name="Chapman S.B."/>
            <person name="Chen Z."/>
            <person name="Freedman E."/>
            <person name="Gellesch M."/>
            <person name="Goldberg J."/>
            <person name="Griggs A."/>
            <person name="Gujja S."/>
            <person name="Heilman E.R."/>
            <person name="Heiman D."/>
            <person name="Hepburn T."/>
            <person name="Howarth C."/>
            <person name="Jen D."/>
            <person name="Larson L."/>
            <person name="Mehta T."/>
            <person name="Neiman D."/>
            <person name="Pearson M."/>
            <person name="Roberts A."/>
            <person name="Saif S."/>
            <person name="Shea T."/>
            <person name="Shenoy N."/>
            <person name="Sisk P."/>
            <person name="Stolte C."/>
            <person name="Sykes S."/>
            <person name="Walk T."/>
            <person name="White J."/>
            <person name="Yandava C."/>
            <person name="Haas B."/>
            <person name="Nusbaum C."/>
            <person name="Birren B."/>
        </authorList>
    </citation>
    <scope>NUCLEOTIDE SEQUENCE [LARGE SCALE GENOMIC DNA]</scope>
    <source>
        <strain evidence="3">ATCC 64411 / 73-15</strain>
    </source>
</reference>
<dbReference type="EMBL" id="GL876975">
    <property type="protein sequence ID" value="KLU90608.1"/>
    <property type="molecule type" value="Genomic_DNA"/>
</dbReference>
<evidence type="ECO:0000313" key="3">
    <source>
        <dbReference type="Proteomes" id="UP000011715"/>
    </source>
</evidence>
<proteinExistence type="predicted"/>
<dbReference type="VEuPathDB" id="FungiDB:MAPG_10460"/>
<dbReference type="Proteomes" id="UP000011715">
    <property type="component" value="Unassembled WGS sequence"/>
</dbReference>
<sequence>MAAANHWSGARYGACAQPVPVYLLMRWHERGCVSAEHLLDVLGSSARGA</sequence>
<reference evidence="1" key="1">
    <citation type="submission" date="2010-05" db="EMBL/GenBank/DDBJ databases">
        <title>The Genome Sequence of Magnaporthe poae strain ATCC 64411.</title>
        <authorList>
            <consortium name="The Broad Institute Genome Sequencing Platform"/>
            <consortium name="Broad Institute Genome Sequencing Center for Infectious Disease"/>
            <person name="Ma L.-J."/>
            <person name="Dead R."/>
            <person name="Young S."/>
            <person name="Zeng Q."/>
            <person name="Koehrsen M."/>
            <person name="Alvarado L."/>
            <person name="Berlin A."/>
            <person name="Chapman S.B."/>
            <person name="Chen Z."/>
            <person name="Freedman E."/>
            <person name="Gellesch M."/>
            <person name="Goldberg J."/>
            <person name="Griggs A."/>
            <person name="Gujja S."/>
            <person name="Heilman E.R."/>
            <person name="Heiman D."/>
            <person name="Hepburn T."/>
            <person name="Howarth C."/>
            <person name="Jen D."/>
            <person name="Larson L."/>
            <person name="Mehta T."/>
            <person name="Neiman D."/>
            <person name="Pearson M."/>
            <person name="Roberts A."/>
            <person name="Saif S."/>
            <person name="Shea T."/>
            <person name="Shenoy N."/>
            <person name="Sisk P."/>
            <person name="Stolte C."/>
            <person name="Sykes S."/>
            <person name="Walk T."/>
            <person name="White J."/>
            <person name="Yandava C."/>
            <person name="Haas B."/>
            <person name="Nusbaum C."/>
            <person name="Birren B."/>
        </authorList>
    </citation>
    <scope>NUCLEOTIDE SEQUENCE</scope>
    <source>
        <strain evidence="1">ATCC 64411</strain>
    </source>
</reference>
<gene>
    <name evidence="1" type="ORF">MAPG_10460</name>
</gene>
<accession>A0A0C4ECM9</accession>
<organism evidence="2 3">
    <name type="scientific">Magnaporthiopsis poae (strain ATCC 64411 / 73-15)</name>
    <name type="common">Kentucky bluegrass fungus</name>
    <name type="synonym">Magnaporthe poae</name>
    <dbReference type="NCBI Taxonomy" id="644358"/>
    <lineage>
        <taxon>Eukaryota</taxon>
        <taxon>Fungi</taxon>
        <taxon>Dikarya</taxon>
        <taxon>Ascomycota</taxon>
        <taxon>Pezizomycotina</taxon>
        <taxon>Sordariomycetes</taxon>
        <taxon>Sordariomycetidae</taxon>
        <taxon>Magnaporthales</taxon>
        <taxon>Magnaporthaceae</taxon>
        <taxon>Magnaporthiopsis</taxon>
    </lineage>
</organism>
<evidence type="ECO:0000313" key="2">
    <source>
        <dbReference type="EnsemblFungi" id="MAPG_10460T0"/>
    </source>
</evidence>
<protein>
    <submittedName>
        <fullName evidence="1 2">Uncharacterized protein</fullName>
    </submittedName>
</protein>
<name>A0A0C4ECM9_MAGP6</name>
<dbReference type="EMBL" id="ADBL01002338">
    <property type="status" value="NOT_ANNOTATED_CDS"/>
    <property type="molecule type" value="Genomic_DNA"/>
</dbReference>
<evidence type="ECO:0000313" key="1">
    <source>
        <dbReference type="EMBL" id="KLU90608.1"/>
    </source>
</evidence>
<keyword evidence="3" id="KW-1185">Reference proteome</keyword>
<dbReference type="AlphaFoldDB" id="A0A0C4ECM9"/>
<reference evidence="2" key="4">
    <citation type="journal article" date="2015" name="G3 (Bethesda)">
        <title>Genome sequences of three phytopathogenic species of the Magnaporthaceae family of fungi.</title>
        <authorList>
            <person name="Okagaki L.H."/>
            <person name="Nunes C.C."/>
            <person name="Sailsbery J."/>
            <person name="Clay B."/>
            <person name="Brown D."/>
            <person name="John T."/>
            <person name="Oh Y."/>
            <person name="Young N."/>
            <person name="Fitzgerald M."/>
            <person name="Haas B.J."/>
            <person name="Zeng Q."/>
            <person name="Young S."/>
            <person name="Adiconis X."/>
            <person name="Fan L."/>
            <person name="Levin J.Z."/>
            <person name="Mitchell T.K."/>
            <person name="Okubara P.A."/>
            <person name="Farman M.L."/>
            <person name="Kohn L.M."/>
            <person name="Birren B."/>
            <person name="Ma L.-J."/>
            <person name="Dean R.A."/>
        </authorList>
    </citation>
    <scope>NUCLEOTIDE SEQUENCE</scope>
    <source>
        <strain evidence="2">ATCC 64411 / 73-15</strain>
    </source>
</reference>
<dbReference type="EnsemblFungi" id="MAPG_10460T0">
    <property type="protein sequence ID" value="MAPG_10460T0"/>
    <property type="gene ID" value="MAPG_10460"/>
</dbReference>